<dbReference type="GO" id="GO:0006412">
    <property type="term" value="P:translation"/>
    <property type="evidence" value="ECO:0007669"/>
    <property type="project" value="InterPro"/>
</dbReference>
<dbReference type="PRINTS" id="PR00062">
    <property type="entry name" value="RIBOSOMALL20"/>
</dbReference>
<reference evidence="4 5" key="1">
    <citation type="journal article" date="2013" name="Nature">
        <title>Insights into bilaterian evolution from three spiralian genomes.</title>
        <authorList>
            <person name="Simakov O."/>
            <person name="Marletaz F."/>
            <person name="Cho S.J."/>
            <person name="Edsinger-Gonzales E."/>
            <person name="Havlak P."/>
            <person name="Hellsten U."/>
            <person name="Kuo D.H."/>
            <person name="Larsson T."/>
            <person name="Lv J."/>
            <person name="Arendt D."/>
            <person name="Savage R."/>
            <person name="Osoegawa K."/>
            <person name="de Jong P."/>
            <person name="Grimwood J."/>
            <person name="Chapman J.A."/>
            <person name="Shapiro H."/>
            <person name="Aerts A."/>
            <person name="Otillar R.P."/>
            <person name="Terry A.Y."/>
            <person name="Boore J.L."/>
            <person name="Grigoriev I.V."/>
            <person name="Lindberg D.R."/>
            <person name="Seaver E.C."/>
            <person name="Weisblat D.A."/>
            <person name="Putnam N.H."/>
            <person name="Rokhsar D.S."/>
        </authorList>
    </citation>
    <scope>NUCLEOTIDE SEQUENCE [LARGE SCALE GENOMIC DNA]</scope>
</reference>
<dbReference type="KEGG" id="lgi:LOTGIDRAFT_232255"/>
<dbReference type="CTD" id="20248855"/>
<organism evidence="4 5">
    <name type="scientific">Lottia gigantea</name>
    <name type="common">Giant owl limpet</name>
    <dbReference type="NCBI Taxonomy" id="225164"/>
    <lineage>
        <taxon>Eukaryota</taxon>
        <taxon>Metazoa</taxon>
        <taxon>Spiralia</taxon>
        <taxon>Lophotrochozoa</taxon>
        <taxon>Mollusca</taxon>
        <taxon>Gastropoda</taxon>
        <taxon>Patellogastropoda</taxon>
        <taxon>Lottioidea</taxon>
        <taxon>Lottiidae</taxon>
        <taxon>Lottia</taxon>
    </lineage>
</organism>
<dbReference type="Gene3D" id="1.10.1900.20">
    <property type="entry name" value="Ribosomal protein L20"/>
    <property type="match status" value="1"/>
</dbReference>
<dbReference type="GO" id="GO:1990904">
    <property type="term" value="C:ribonucleoprotein complex"/>
    <property type="evidence" value="ECO:0007669"/>
    <property type="project" value="UniProtKB-KW"/>
</dbReference>
<evidence type="ECO:0000256" key="1">
    <source>
        <dbReference type="ARBA" id="ARBA00007698"/>
    </source>
</evidence>
<dbReference type="SUPFAM" id="SSF74731">
    <property type="entry name" value="Ribosomal protein L20"/>
    <property type="match status" value="1"/>
</dbReference>
<keyword evidence="2" id="KW-0689">Ribosomal protein</keyword>
<dbReference type="PANTHER" id="PTHR10986">
    <property type="entry name" value="39S RIBOSOMAL PROTEIN L20"/>
    <property type="match status" value="1"/>
</dbReference>
<dbReference type="InterPro" id="IPR035566">
    <property type="entry name" value="Ribosomal_protein_bL20_C"/>
</dbReference>
<evidence type="ECO:0000313" key="4">
    <source>
        <dbReference type="EMBL" id="ESO94805.1"/>
    </source>
</evidence>
<name>V4AHX7_LOTGI</name>
<gene>
    <name evidence="4" type="ORF">LOTGIDRAFT_232255</name>
</gene>
<dbReference type="HOGENOM" id="CLU_123265_1_1_1"/>
<evidence type="ECO:0008006" key="6">
    <source>
        <dbReference type="Google" id="ProtNLM"/>
    </source>
</evidence>
<dbReference type="InterPro" id="IPR005813">
    <property type="entry name" value="Ribosomal_bL20"/>
</dbReference>
<comment type="similarity">
    <text evidence="1">Belongs to the bacterial ribosomal protein bL20 family.</text>
</comment>
<dbReference type="OrthoDB" id="10251781at2759"/>
<dbReference type="GO" id="GO:0003735">
    <property type="term" value="F:structural constituent of ribosome"/>
    <property type="evidence" value="ECO:0007669"/>
    <property type="project" value="InterPro"/>
</dbReference>
<dbReference type="STRING" id="225164.V4AHX7"/>
<keyword evidence="3" id="KW-0687">Ribonucleoprotein</keyword>
<dbReference type="GO" id="GO:0019843">
    <property type="term" value="F:rRNA binding"/>
    <property type="evidence" value="ECO:0007669"/>
    <property type="project" value="InterPro"/>
</dbReference>
<dbReference type="GO" id="GO:0005840">
    <property type="term" value="C:ribosome"/>
    <property type="evidence" value="ECO:0007669"/>
    <property type="project" value="UniProtKB-KW"/>
</dbReference>
<dbReference type="RefSeq" id="XP_009054546.1">
    <property type="nucleotide sequence ID" value="XM_009056298.1"/>
</dbReference>
<dbReference type="EMBL" id="KB201750">
    <property type="protein sequence ID" value="ESO94805.1"/>
    <property type="molecule type" value="Genomic_DNA"/>
</dbReference>
<keyword evidence="5" id="KW-1185">Reference proteome</keyword>
<dbReference type="Proteomes" id="UP000030746">
    <property type="component" value="Unassembled WGS sequence"/>
</dbReference>
<dbReference type="GeneID" id="20248855"/>
<dbReference type="OMA" id="CYRIAIR"/>
<sequence>MHLTRQVLRNLPTPYGGYDISWKRQMYKRLAWHFFGRRRTCFRIQIRTVERALRNSTFSGSARKEFFKELNTTRLEAACSEHGVIYKEFLKTLDENDVQINKTMLEKLAIYEPRTFQSLCDMSIQYQKDNEIYTKNSVTPYGELTRGLQKPML</sequence>
<accession>V4AHX7</accession>
<dbReference type="Pfam" id="PF00453">
    <property type="entry name" value="Ribosomal_L20"/>
    <property type="match status" value="1"/>
</dbReference>
<proteinExistence type="inferred from homology"/>
<protein>
    <recommendedName>
        <fullName evidence="6">39S ribosomal protein L20, mitochondrial</fullName>
    </recommendedName>
</protein>
<evidence type="ECO:0000313" key="5">
    <source>
        <dbReference type="Proteomes" id="UP000030746"/>
    </source>
</evidence>
<dbReference type="AlphaFoldDB" id="V4AHX7"/>
<evidence type="ECO:0000256" key="3">
    <source>
        <dbReference type="ARBA" id="ARBA00023274"/>
    </source>
</evidence>
<evidence type="ECO:0000256" key="2">
    <source>
        <dbReference type="ARBA" id="ARBA00022980"/>
    </source>
</evidence>